<protein>
    <submittedName>
        <fullName evidence="1">Uncharacterized protein</fullName>
    </submittedName>
</protein>
<evidence type="ECO:0000313" key="2">
    <source>
        <dbReference type="Proteomes" id="UP001187343"/>
    </source>
</evidence>
<name>A0AA88PEF4_9TELE</name>
<dbReference type="EMBL" id="JAUYZG010000023">
    <property type="protein sequence ID" value="KAK2871212.1"/>
    <property type="molecule type" value="Genomic_DNA"/>
</dbReference>
<gene>
    <name evidence="1" type="ORF">Q8A67_023739</name>
</gene>
<comment type="caution">
    <text evidence="1">The sequence shown here is derived from an EMBL/GenBank/DDBJ whole genome shotgun (WGS) entry which is preliminary data.</text>
</comment>
<sequence length="149" mass="16831">MSSSGGGTEKDGVCERQDSWWFFVSDRHEHSAHQRTVARPYRGIHARGRERVSGKENRYARTVETDRKVLDGEGGVGLAKVPWLGFEPRARHRRAPEQPNTHVTALARHLGFPDKDCARCDNGHRLGSSALRVLGRMGEANLRHNNQQR</sequence>
<dbReference type="AlphaFoldDB" id="A0AA88PEF4"/>
<reference evidence="1" key="1">
    <citation type="submission" date="2023-08" db="EMBL/GenBank/DDBJ databases">
        <title>Chromosome-level Genome Assembly of mud carp (Cirrhinus molitorella).</title>
        <authorList>
            <person name="Liu H."/>
        </authorList>
    </citation>
    <scope>NUCLEOTIDE SEQUENCE</scope>
    <source>
        <strain evidence="1">Prfri</strain>
        <tissue evidence="1">Muscle</tissue>
    </source>
</reference>
<proteinExistence type="predicted"/>
<organism evidence="1 2">
    <name type="scientific">Cirrhinus molitorella</name>
    <name type="common">mud carp</name>
    <dbReference type="NCBI Taxonomy" id="172907"/>
    <lineage>
        <taxon>Eukaryota</taxon>
        <taxon>Metazoa</taxon>
        <taxon>Chordata</taxon>
        <taxon>Craniata</taxon>
        <taxon>Vertebrata</taxon>
        <taxon>Euteleostomi</taxon>
        <taxon>Actinopterygii</taxon>
        <taxon>Neopterygii</taxon>
        <taxon>Teleostei</taxon>
        <taxon>Ostariophysi</taxon>
        <taxon>Cypriniformes</taxon>
        <taxon>Cyprinidae</taxon>
        <taxon>Labeoninae</taxon>
        <taxon>Labeonini</taxon>
        <taxon>Cirrhinus</taxon>
    </lineage>
</organism>
<keyword evidence="2" id="KW-1185">Reference proteome</keyword>
<dbReference type="Proteomes" id="UP001187343">
    <property type="component" value="Unassembled WGS sequence"/>
</dbReference>
<evidence type="ECO:0000313" key="1">
    <source>
        <dbReference type="EMBL" id="KAK2871212.1"/>
    </source>
</evidence>
<accession>A0AA88PEF4</accession>